<dbReference type="InterPro" id="IPR038766">
    <property type="entry name" value="Membrane_comp_ABC_pdt"/>
</dbReference>
<reference evidence="8 9" key="1">
    <citation type="submission" date="2017-03" db="EMBL/GenBank/DDBJ databases">
        <title>Complete genome sequence of Candidatus 'Thiodictyon syntrophicum' sp. nov. strain Cad16T, a photolithoautotroph purple sulfur bacterium isolated from an alpine meromictic lake.</title>
        <authorList>
            <person name="Luedin S.M."/>
            <person name="Pothier J.F."/>
            <person name="Danza F."/>
            <person name="Storelli N."/>
            <person name="Wittwer M."/>
            <person name="Tonolla M."/>
        </authorList>
    </citation>
    <scope>NUCLEOTIDE SEQUENCE [LARGE SCALE GENOMIC DNA]</scope>
    <source>
        <strain evidence="8 9">Cad16T</strain>
    </source>
</reference>
<dbReference type="Proteomes" id="UP000232638">
    <property type="component" value="Chromosome"/>
</dbReference>
<feature type="transmembrane region" description="Helical" evidence="6">
    <location>
        <begin position="348"/>
        <end position="372"/>
    </location>
</feature>
<evidence type="ECO:0000256" key="5">
    <source>
        <dbReference type="ARBA" id="ARBA00023136"/>
    </source>
</evidence>
<dbReference type="OrthoDB" id="5292592at2"/>
<comment type="subcellular location">
    <subcellularLocation>
        <location evidence="1">Cell membrane</location>
        <topology evidence="1">Multi-pass membrane protein</topology>
    </subcellularLocation>
</comment>
<accession>A0A2K8U6F6</accession>
<feature type="domain" description="ABC3 transporter permease C-terminal" evidence="7">
    <location>
        <begin position="711"/>
        <end position="820"/>
    </location>
</feature>
<sequence>MTPSTWRITRRFLRQDWRSGELYMLGAALVLTVAAITAVGFFTERIESSMTRQGGELIAADLAIDGSAAPPADYLGQATRLGLVSTRTLEFPSVVMGAQGPQLVQVKAVDAPYPLRGRLRVQDGFTNPERIVEQGPPPGEVWVEARLLRLLEAPLGSEVGLGEARLRIGAILSYEPDRGGGLFQLAPRLLMNAADLPATGLVSPASRVKHRLLLAGEVAAVDAYTGWLKPRLPVNFNLVDGRTARPEFESALDRASRFLHLATLVTLLVAGSAIALASRRLVERQIDAVAIMRCLGAPRHLLMRVFLLRLTLFGLGASLVGCLAGWLGQLGLVAALSDWFGADLPAASLRPVAVGVATGLIALLGFAVPPLLQLTRVSPLRALRRDLGTPRASTALAALGALLALALLILWQAGDPDLAWKLLGGVALALVTLVLAVLGLVRLAGGLAGRARGVWRLGLAALTRRPTFAVLQIAGFGLGILALLLLAVVRVDLLKTWREGLPAGAPNHFLINIQPQEVEPLRDFLQAHGIAQAEIFPMIRGRLIRIGEHQVNPSDYENPRAESLAAREFNLSFADRPQADNRISAGQWWDAPAAAPQFSVEQGLAETLGIKLGDRLTFFVSGHEVTAPVTSLREVRWDSFNVNFFVVSPPGLLGTESATYITSFHLPRAGESMIPELVQRFPSVTLLDVDALLKQVRAVVDRGVLAVEYVFLFTLAAGLLVMFAGIQASLAERRTEHGILRTLGAGRWALLGSLAVEFTATGLLAGLLASIFAELTGWLIAERLFGLQFAFNPLLWVTGVLGSGLLIGLAGTLATYPLLIRPPLQTLRRAG</sequence>
<feature type="transmembrane region" description="Helical" evidence="6">
    <location>
        <begin position="21"/>
        <end position="42"/>
    </location>
</feature>
<keyword evidence="9" id="KW-1185">Reference proteome</keyword>
<feature type="transmembrane region" description="Helical" evidence="6">
    <location>
        <begin position="306"/>
        <end position="328"/>
    </location>
</feature>
<evidence type="ECO:0000256" key="4">
    <source>
        <dbReference type="ARBA" id="ARBA00022989"/>
    </source>
</evidence>
<evidence type="ECO:0000259" key="7">
    <source>
        <dbReference type="Pfam" id="PF02687"/>
    </source>
</evidence>
<evidence type="ECO:0000256" key="3">
    <source>
        <dbReference type="ARBA" id="ARBA00022692"/>
    </source>
</evidence>
<dbReference type="RefSeq" id="WP_100918904.1">
    <property type="nucleotide sequence ID" value="NZ_CP020370.1"/>
</dbReference>
<evidence type="ECO:0000256" key="1">
    <source>
        <dbReference type="ARBA" id="ARBA00004651"/>
    </source>
</evidence>
<dbReference type="KEGG" id="tsy:THSYN_09290"/>
<organism evidence="8 9">
    <name type="scientific">Candidatus Thiodictyon syntrophicum</name>
    <dbReference type="NCBI Taxonomy" id="1166950"/>
    <lineage>
        <taxon>Bacteria</taxon>
        <taxon>Pseudomonadati</taxon>
        <taxon>Pseudomonadota</taxon>
        <taxon>Gammaproteobacteria</taxon>
        <taxon>Chromatiales</taxon>
        <taxon>Chromatiaceae</taxon>
        <taxon>Thiodictyon</taxon>
    </lineage>
</organism>
<evidence type="ECO:0000256" key="2">
    <source>
        <dbReference type="ARBA" id="ARBA00022475"/>
    </source>
</evidence>
<feature type="transmembrane region" description="Helical" evidence="6">
    <location>
        <begin position="393"/>
        <end position="414"/>
    </location>
</feature>
<feature type="transmembrane region" description="Helical" evidence="6">
    <location>
        <begin position="793"/>
        <end position="819"/>
    </location>
</feature>
<keyword evidence="5 6" id="KW-0472">Membrane</keyword>
<feature type="transmembrane region" description="Helical" evidence="6">
    <location>
        <begin position="709"/>
        <end position="728"/>
    </location>
</feature>
<dbReference type="GO" id="GO:0005886">
    <property type="term" value="C:plasma membrane"/>
    <property type="evidence" value="ECO:0007669"/>
    <property type="project" value="UniProtKB-SubCell"/>
</dbReference>
<dbReference type="Pfam" id="PF02687">
    <property type="entry name" value="FtsX"/>
    <property type="match status" value="2"/>
</dbReference>
<dbReference type="AlphaFoldDB" id="A0A2K8U6F6"/>
<evidence type="ECO:0000313" key="9">
    <source>
        <dbReference type="Proteomes" id="UP000232638"/>
    </source>
</evidence>
<feature type="domain" description="ABC3 transporter permease C-terminal" evidence="7">
    <location>
        <begin position="263"/>
        <end position="374"/>
    </location>
</feature>
<dbReference type="InterPro" id="IPR003838">
    <property type="entry name" value="ABC3_permease_C"/>
</dbReference>
<proteinExistence type="predicted"/>
<name>A0A2K8U6F6_9GAMM</name>
<keyword evidence="3 6" id="KW-0812">Transmembrane</keyword>
<dbReference type="PANTHER" id="PTHR30287">
    <property type="entry name" value="MEMBRANE COMPONENT OF PREDICTED ABC SUPERFAMILY METABOLITE UPTAKE TRANSPORTER"/>
    <property type="match status" value="1"/>
</dbReference>
<evidence type="ECO:0000313" key="8">
    <source>
        <dbReference type="EMBL" id="AUB81127.1"/>
    </source>
</evidence>
<keyword evidence="4 6" id="KW-1133">Transmembrane helix</keyword>
<feature type="transmembrane region" description="Helical" evidence="6">
    <location>
        <begin position="426"/>
        <end position="447"/>
    </location>
</feature>
<feature type="transmembrane region" description="Helical" evidence="6">
    <location>
        <begin position="258"/>
        <end position="277"/>
    </location>
</feature>
<protein>
    <submittedName>
        <fullName evidence="8">ABC transporter permease</fullName>
    </submittedName>
</protein>
<feature type="transmembrane region" description="Helical" evidence="6">
    <location>
        <begin position="748"/>
        <end position="773"/>
    </location>
</feature>
<evidence type="ECO:0000256" key="6">
    <source>
        <dbReference type="SAM" id="Phobius"/>
    </source>
</evidence>
<gene>
    <name evidence="8" type="ORF">THSYN_09290</name>
</gene>
<feature type="transmembrane region" description="Helical" evidence="6">
    <location>
        <begin position="468"/>
        <end position="489"/>
    </location>
</feature>
<dbReference type="EMBL" id="CP020370">
    <property type="protein sequence ID" value="AUB81127.1"/>
    <property type="molecule type" value="Genomic_DNA"/>
</dbReference>
<keyword evidence="2" id="KW-1003">Cell membrane</keyword>
<dbReference type="PANTHER" id="PTHR30287:SF1">
    <property type="entry name" value="INNER MEMBRANE PROTEIN"/>
    <property type="match status" value="1"/>
</dbReference>